<dbReference type="VEuPathDB" id="FungiDB:Z519_08598"/>
<proteinExistence type="predicted"/>
<organism evidence="1 2">
    <name type="scientific">Cladophialophora bantiana (strain ATCC 10958 / CBS 173.52 / CDC B-1940 / NIH 8579)</name>
    <name type="common">Xylohypha bantiana</name>
    <dbReference type="NCBI Taxonomy" id="1442370"/>
    <lineage>
        <taxon>Eukaryota</taxon>
        <taxon>Fungi</taxon>
        <taxon>Dikarya</taxon>
        <taxon>Ascomycota</taxon>
        <taxon>Pezizomycotina</taxon>
        <taxon>Eurotiomycetes</taxon>
        <taxon>Chaetothyriomycetidae</taxon>
        <taxon>Chaetothyriales</taxon>
        <taxon>Herpotrichiellaceae</taxon>
        <taxon>Cladophialophora</taxon>
    </lineage>
</organism>
<evidence type="ECO:0000313" key="1">
    <source>
        <dbReference type="EMBL" id="KIW90815.1"/>
    </source>
</evidence>
<gene>
    <name evidence="1" type="ORF">Z519_08598</name>
</gene>
<dbReference type="OrthoDB" id="5423507at2759"/>
<accession>A0A0D2HJ67</accession>
<dbReference type="Gene3D" id="3.30.70.100">
    <property type="match status" value="2"/>
</dbReference>
<evidence type="ECO:0008006" key="3">
    <source>
        <dbReference type="Google" id="ProtNLM"/>
    </source>
</evidence>
<dbReference type="Proteomes" id="UP000053789">
    <property type="component" value="Unassembled WGS sequence"/>
</dbReference>
<dbReference type="AlphaFoldDB" id="A0A0D2HJ67"/>
<dbReference type="EMBL" id="KN846992">
    <property type="protein sequence ID" value="KIW90815.1"/>
    <property type="molecule type" value="Genomic_DNA"/>
</dbReference>
<keyword evidence="2" id="KW-1185">Reference proteome</keyword>
<dbReference type="GeneID" id="27701526"/>
<protein>
    <recommendedName>
        <fullName evidence="3">EthD domain-containing protein</fullName>
    </recommendedName>
</protein>
<reference evidence="1" key="1">
    <citation type="submission" date="2015-01" db="EMBL/GenBank/DDBJ databases">
        <title>The Genome Sequence of Cladophialophora bantiana CBS 173.52.</title>
        <authorList>
            <consortium name="The Broad Institute Genomics Platform"/>
            <person name="Cuomo C."/>
            <person name="de Hoog S."/>
            <person name="Gorbushina A."/>
            <person name="Stielow B."/>
            <person name="Teixiera M."/>
            <person name="Abouelleil A."/>
            <person name="Chapman S.B."/>
            <person name="Priest M."/>
            <person name="Young S.K."/>
            <person name="Wortman J."/>
            <person name="Nusbaum C."/>
            <person name="Birren B."/>
        </authorList>
    </citation>
    <scope>NUCLEOTIDE SEQUENCE [LARGE SCALE GENOMIC DNA]</scope>
    <source>
        <strain evidence="1">CBS 173.52</strain>
    </source>
</reference>
<sequence>MTVKIILALRQKANVSIDVFQKKCKEERGPLIASLQTSLRLVKYVQNHRQCDKSDDELRSVRPNLISSESPFDVIEEFCIDDTDDGFARSFRSQREVWKVLRDACADFLDYSTSFFVLVEERTLILPGSPDMIMASEYNSINKAVAFAVSSTNSNGAQYWMRSHSTTTQRWGPALGLKKYAQNVPYDHDVLNELSEGFGTVRPRYDICATMWFDGNAQFGNAYVKALAAIREDEDSGFLTPKSMTTSLVKEHIFVDKYRTW</sequence>
<name>A0A0D2HJ67_CLAB1</name>
<evidence type="ECO:0000313" key="2">
    <source>
        <dbReference type="Proteomes" id="UP000053789"/>
    </source>
</evidence>
<dbReference type="HOGENOM" id="CLU_1065601_0_0_1"/>
<dbReference type="RefSeq" id="XP_016617484.1">
    <property type="nucleotide sequence ID" value="XM_016766326.1"/>
</dbReference>